<accession>A0ACB9TDG6</accession>
<dbReference type="EMBL" id="CM043017">
    <property type="protein sequence ID" value="KAI4464829.1"/>
    <property type="molecule type" value="Genomic_DNA"/>
</dbReference>
<gene>
    <name evidence="1" type="ORF">MML48_3g00002234</name>
</gene>
<comment type="caution">
    <text evidence="1">The sequence shown here is derived from an EMBL/GenBank/DDBJ whole genome shotgun (WGS) entry which is preliminary data.</text>
</comment>
<dbReference type="Proteomes" id="UP001056778">
    <property type="component" value="Chromosome 3"/>
</dbReference>
<reference evidence="1" key="1">
    <citation type="submission" date="2022-04" db="EMBL/GenBank/DDBJ databases">
        <title>Chromosome-scale genome assembly of Holotrichia oblita Faldermann.</title>
        <authorList>
            <person name="Rongchong L."/>
        </authorList>
    </citation>
    <scope>NUCLEOTIDE SEQUENCE</scope>
    <source>
        <strain evidence="1">81SQS9</strain>
    </source>
</reference>
<protein>
    <submittedName>
        <fullName evidence="1">Finger putative transcription factor family-related</fullName>
    </submittedName>
</protein>
<keyword evidence="2" id="KW-1185">Reference proteome</keyword>
<name>A0ACB9TDG6_HOLOL</name>
<proteinExistence type="predicted"/>
<organism evidence="1 2">
    <name type="scientific">Holotrichia oblita</name>
    <name type="common">Chafer beetle</name>
    <dbReference type="NCBI Taxonomy" id="644536"/>
    <lineage>
        <taxon>Eukaryota</taxon>
        <taxon>Metazoa</taxon>
        <taxon>Ecdysozoa</taxon>
        <taxon>Arthropoda</taxon>
        <taxon>Hexapoda</taxon>
        <taxon>Insecta</taxon>
        <taxon>Pterygota</taxon>
        <taxon>Neoptera</taxon>
        <taxon>Endopterygota</taxon>
        <taxon>Coleoptera</taxon>
        <taxon>Polyphaga</taxon>
        <taxon>Scarabaeiformia</taxon>
        <taxon>Scarabaeidae</taxon>
        <taxon>Melolonthinae</taxon>
        <taxon>Holotrichia</taxon>
    </lineage>
</organism>
<evidence type="ECO:0000313" key="1">
    <source>
        <dbReference type="EMBL" id="KAI4464829.1"/>
    </source>
</evidence>
<sequence>MLSEILTTFASIQIAKGDGLPEQICLNCVQEINRIYLFQKLCQRSDFELRQYLHPIVSSSLNMESNFINIESSLNDIKNSTSLSKRYSVKQPEEIEQESGKSHIRLDEEEQLSVQCEKQRGGAEQSYQGERSVTFTFKSELLLTRHKLSHKTEDINLIQNPKPKVKTNKAGIIKRRNLPRTCNICNKTFRFHSNLERHKLTHTGEKPYLCNICGKRFAQLSYLKIHSFIHTGEKPYKCEMCHKSFAASGTLVTHMRTHTGERPHICKICGKNFPQSGYLTSHIRTHTGEKPVECKICNRRFNQRGRLNIHMRVHSGEKPYSCKDCGRSFSVKGTLKKHIRTHTGERPYVCTVCGQAFAQNGTLTTHMKVHKSKS</sequence>
<evidence type="ECO:0000313" key="2">
    <source>
        <dbReference type="Proteomes" id="UP001056778"/>
    </source>
</evidence>